<dbReference type="Pfam" id="PF00528">
    <property type="entry name" value="BPD_transp_1"/>
    <property type="match status" value="1"/>
</dbReference>
<dbReference type="InterPro" id="IPR035906">
    <property type="entry name" value="MetI-like_sf"/>
</dbReference>
<dbReference type="PROSITE" id="PS50928">
    <property type="entry name" value="ABC_TM1"/>
    <property type="match status" value="1"/>
</dbReference>
<keyword evidence="5 8" id="KW-0812">Transmembrane</keyword>
<dbReference type="InterPro" id="IPR000515">
    <property type="entry name" value="MetI-like"/>
</dbReference>
<evidence type="ECO:0000256" key="2">
    <source>
        <dbReference type="ARBA" id="ARBA00022448"/>
    </source>
</evidence>
<evidence type="ECO:0000313" key="10">
    <source>
        <dbReference type="EMBL" id="WEX85713.1"/>
    </source>
</evidence>
<keyword evidence="4" id="KW-0997">Cell inner membrane</keyword>
<dbReference type="PANTHER" id="PTHR43357">
    <property type="entry name" value="INNER MEMBRANE ABC TRANSPORTER PERMEASE PROTEIN YDCV"/>
    <property type="match status" value="1"/>
</dbReference>
<feature type="transmembrane region" description="Helical" evidence="8">
    <location>
        <begin position="132"/>
        <end position="152"/>
    </location>
</feature>
<keyword evidence="7 8" id="KW-0472">Membrane</keyword>
<organism evidence="10 11">
    <name type="scientific">Sinorhizobium numidicum</name>
    <dbReference type="NCBI Taxonomy" id="680248"/>
    <lineage>
        <taxon>Bacteria</taxon>
        <taxon>Pseudomonadati</taxon>
        <taxon>Pseudomonadota</taxon>
        <taxon>Alphaproteobacteria</taxon>
        <taxon>Hyphomicrobiales</taxon>
        <taxon>Rhizobiaceae</taxon>
        <taxon>Sinorhizobium/Ensifer group</taxon>
        <taxon>Sinorhizobium</taxon>
    </lineage>
</organism>
<evidence type="ECO:0000313" key="11">
    <source>
        <dbReference type="Proteomes" id="UP001235547"/>
    </source>
</evidence>
<evidence type="ECO:0000259" key="9">
    <source>
        <dbReference type="PROSITE" id="PS50928"/>
    </source>
</evidence>
<evidence type="ECO:0000256" key="5">
    <source>
        <dbReference type="ARBA" id="ARBA00022692"/>
    </source>
</evidence>
<geneLocation type="plasmid" evidence="10 11">
    <name>unnamed</name>
</geneLocation>
<evidence type="ECO:0000256" key="3">
    <source>
        <dbReference type="ARBA" id="ARBA00022475"/>
    </source>
</evidence>
<name>A0ABY8D4B3_9HYPH</name>
<evidence type="ECO:0000256" key="1">
    <source>
        <dbReference type="ARBA" id="ARBA00004429"/>
    </source>
</evidence>
<evidence type="ECO:0000256" key="6">
    <source>
        <dbReference type="ARBA" id="ARBA00022989"/>
    </source>
</evidence>
<evidence type="ECO:0000256" key="8">
    <source>
        <dbReference type="RuleBase" id="RU363032"/>
    </source>
</evidence>
<feature type="transmembrane region" description="Helical" evidence="8">
    <location>
        <begin position="56"/>
        <end position="84"/>
    </location>
</feature>
<feature type="domain" description="ABC transmembrane type-1" evidence="9">
    <location>
        <begin position="61"/>
        <end position="246"/>
    </location>
</feature>
<dbReference type="SUPFAM" id="SSF161098">
    <property type="entry name" value="MetI-like"/>
    <property type="match status" value="1"/>
</dbReference>
<dbReference type="Proteomes" id="UP001235547">
    <property type="component" value="Plasmid unnamed"/>
</dbReference>
<keyword evidence="6 8" id="KW-1133">Transmembrane helix</keyword>
<feature type="transmembrane region" description="Helical" evidence="8">
    <location>
        <begin position="12"/>
        <end position="36"/>
    </location>
</feature>
<comment type="subcellular location">
    <subcellularLocation>
        <location evidence="1">Cell inner membrane</location>
        <topology evidence="1">Multi-pass membrane protein</topology>
    </subcellularLocation>
    <subcellularLocation>
        <location evidence="8">Cell membrane</location>
        <topology evidence="8">Multi-pass membrane protein</topology>
    </subcellularLocation>
</comment>
<accession>A0ABY8D4B3</accession>
<keyword evidence="3" id="KW-1003">Cell membrane</keyword>
<dbReference type="CDD" id="cd06261">
    <property type="entry name" value="TM_PBP2"/>
    <property type="match status" value="1"/>
</dbReference>
<keyword evidence="11" id="KW-1185">Reference proteome</keyword>
<comment type="similarity">
    <text evidence="8">Belongs to the binding-protein-dependent transport system permease family.</text>
</comment>
<dbReference type="EMBL" id="CP120372">
    <property type="protein sequence ID" value="WEX85713.1"/>
    <property type="molecule type" value="Genomic_DNA"/>
</dbReference>
<dbReference type="Gene3D" id="1.10.3720.10">
    <property type="entry name" value="MetI-like"/>
    <property type="match status" value="1"/>
</dbReference>
<feature type="transmembrane region" description="Helical" evidence="8">
    <location>
        <begin position="227"/>
        <end position="249"/>
    </location>
</feature>
<gene>
    <name evidence="10" type="ORF">PYH38_006293</name>
</gene>
<evidence type="ECO:0000256" key="4">
    <source>
        <dbReference type="ARBA" id="ARBA00022519"/>
    </source>
</evidence>
<feature type="transmembrane region" description="Helical" evidence="8">
    <location>
        <begin position="173"/>
        <end position="195"/>
    </location>
</feature>
<sequence length="258" mass="27395">MLAKFSGGIILAVLLFFLVLPTLIVIPMSFGSASYIEFPPSGLTLDWYGKFLTDPAWISATLFSLRIAIATTVSATIIGTLAAIALVRGDIPGKSLILGLSLSPLIVPQIIMAIALYLLFSPLQLTGNFFGFLLAHTMLTVPYVVISVSAALQRFDPILEMAALNCGAGRSRAFFEVVLPQILPGVITGAVFAFVSSFDEATVSFFISGVGGKTITRKLFEDINFSLTPVIAVVSSLIVCVSILLMGAVRIAQNKVTS</sequence>
<keyword evidence="2 8" id="KW-0813">Transport</keyword>
<proteinExistence type="inferred from homology"/>
<keyword evidence="10" id="KW-0614">Plasmid</keyword>
<dbReference type="PANTHER" id="PTHR43357:SF4">
    <property type="entry name" value="INNER MEMBRANE ABC TRANSPORTER PERMEASE PROTEIN YDCV"/>
    <property type="match status" value="1"/>
</dbReference>
<feature type="transmembrane region" description="Helical" evidence="8">
    <location>
        <begin position="96"/>
        <end position="120"/>
    </location>
</feature>
<reference evidence="10 11" key="1">
    <citation type="submission" date="2023-03" db="EMBL/GenBank/DDBJ databases">
        <authorList>
            <person name="Kaur S."/>
            <person name="Espinosa-Saiz D."/>
            <person name="Velazquez E."/>
            <person name="Menendez E."/>
            <person name="diCenzo G.C."/>
        </authorList>
    </citation>
    <scope>NUCLEOTIDE SEQUENCE [LARGE SCALE GENOMIC DNA]</scope>
    <source>
        <strain evidence="10 11">LMG 27395</strain>
        <plasmid evidence="10 11">unnamed</plasmid>
    </source>
</reference>
<evidence type="ECO:0000256" key="7">
    <source>
        <dbReference type="ARBA" id="ARBA00023136"/>
    </source>
</evidence>
<protein>
    <submittedName>
        <fullName evidence="10">ABC transporter permease</fullName>
    </submittedName>
</protein>